<protein>
    <submittedName>
        <fullName evidence="1">Uncharacterized protein</fullName>
    </submittedName>
</protein>
<evidence type="ECO:0000313" key="1">
    <source>
        <dbReference type="EMBL" id="VAW25219.1"/>
    </source>
</evidence>
<proteinExistence type="predicted"/>
<name>A0A3B0UKY1_9ZZZZ</name>
<sequence length="155" mass="17560">MLNNSVDMKKNTLFVLILITLFSCKNNDCSDYACFTPPPSFIFELVDKSTGENLFSNGSLSPDEIRVFDEENNRFNASFISEDNVNIIDVSEIGWNLGSHSYMLIAGIDLEINIVLEIEEKNENCCTYFEVINFQILNYEFSKSNTTGIITVLIP</sequence>
<gene>
    <name evidence="1" type="ORF">MNBD_BACTEROID04-592</name>
</gene>
<accession>A0A3B0UKY1</accession>
<dbReference type="AlphaFoldDB" id="A0A3B0UKY1"/>
<reference evidence="1" key="1">
    <citation type="submission" date="2018-06" db="EMBL/GenBank/DDBJ databases">
        <authorList>
            <person name="Zhirakovskaya E."/>
        </authorList>
    </citation>
    <scope>NUCLEOTIDE SEQUENCE</scope>
</reference>
<dbReference type="EMBL" id="UOER01000338">
    <property type="protein sequence ID" value="VAW25219.1"/>
    <property type="molecule type" value="Genomic_DNA"/>
</dbReference>
<organism evidence="1">
    <name type="scientific">hydrothermal vent metagenome</name>
    <dbReference type="NCBI Taxonomy" id="652676"/>
    <lineage>
        <taxon>unclassified sequences</taxon>
        <taxon>metagenomes</taxon>
        <taxon>ecological metagenomes</taxon>
    </lineage>
</organism>